<dbReference type="PANTHER" id="PTHR21569:SF16">
    <property type="entry name" value="RIBOSOMAL PROTEIN S16"/>
    <property type="match status" value="1"/>
</dbReference>
<evidence type="ECO:0008006" key="4">
    <source>
        <dbReference type="Google" id="ProtNLM"/>
    </source>
</evidence>
<dbReference type="AlphaFoldDB" id="A0A8S1T9P4"/>
<dbReference type="Proteomes" id="UP000689195">
    <property type="component" value="Unassembled WGS sequence"/>
</dbReference>
<evidence type="ECO:0000256" key="1">
    <source>
        <dbReference type="ARBA" id="ARBA00005251"/>
    </source>
</evidence>
<dbReference type="GO" id="GO:0003735">
    <property type="term" value="F:structural constituent of ribosome"/>
    <property type="evidence" value="ECO:0007669"/>
    <property type="project" value="InterPro"/>
</dbReference>
<dbReference type="Pfam" id="PF00380">
    <property type="entry name" value="Ribosomal_S9"/>
    <property type="match status" value="1"/>
</dbReference>
<proteinExistence type="inferred from homology"/>
<dbReference type="GO" id="GO:0006412">
    <property type="term" value="P:translation"/>
    <property type="evidence" value="ECO:0007669"/>
    <property type="project" value="InterPro"/>
</dbReference>
<dbReference type="GO" id="GO:0003723">
    <property type="term" value="F:RNA binding"/>
    <property type="evidence" value="ECO:0007669"/>
    <property type="project" value="TreeGrafter"/>
</dbReference>
<accession>A0A8S1T9P4</accession>
<comment type="caution">
    <text evidence="2">The sequence shown here is derived from an EMBL/GenBank/DDBJ whole genome shotgun (WGS) entry which is preliminary data.</text>
</comment>
<reference evidence="2" key="1">
    <citation type="submission" date="2021-01" db="EMBL/GenBank/DDBJ databases">
        <authorList>
            <consortium name="Genoscope - CEA"/>
            <person name="William W."/>
        </authorList>
    </citation>
    <scope>NUCLEOTIDE SEQUENCE</scope>
</reference>
<dbReference type="GO" id="GO:0022627">
    <property type="term" value="C:cytosolic small ribosomal subunit"/>
    <property type="evidence" value="ECO:0007669"/>
    <property type="project" value="TreeGrafter"/>
</dbReference>
<dbReference type="GO" id="GO:0000462">
    <property type="term" value="P:maturation of SSU-rRNA from tricistronic rRNA transcript (SSU-rRNA, 5.8S rRNA, LSU-rRNA)"/>
    <property type="evidence" value="ECO:0007669"/>
    <property type="project" value="TreeGrafter"/>
</dbReference>
<evidence type="ECO:0000313" key="3">
    <source>
        <dbReference type="Proteomes" id="UP000689195"/>
    </source>
</evidence>
<dbReference type="EMBL" id="CAJJDO010000016">
    <property type="protein sequence ID" value="CAD8147322.1"/>
    <property type="molecule type" value="Genomic_DNA"/>
</dbReference>
<name>A0A8S1T9P4_9CILI</name>
<protein>
    <recommendedName>
        <fullName evidence="4">Ribosomal protein S9</fullName>
    </recommendedName>
</protein>
<dbReference type="InterPro" id="IPR000754">
    <property type="entry name" value="Ribosomal_uS9"/>
</dbReference>
<organism evidence="2 3">
    <name type="scientific">Paramecium pentaurelia</name>
    <dbReference type="NCBI Taxonomy" id="43138"/>
    <lineage>
        <taxon>Eukaryota</taxon>
        <taxon>Sar</taxon>
        <taxon>Alveolata</taxon>
        <taxon>Ciliophora</taxon>
        <taxon>Intramacronucleata</taxon>
        <taxon>Oligohymenophorea</taxon>
        <taxon>Peniculida</taxon>
        <taxon>Parameciidae</taxon>
        <taxon>Paramecium</taxon>
    </lineage>
</organism>
<evidence type="ECO:0000313" key="2">
    <source>
        <dbReference type="EMBL" id="CAD8147322.1"/>
    </source>
</evidence>
<gene>
    <name evidence="2" type="ORF">PPENT_87.1.T0160320</name>
</gene>
<sequence length="305" mass="35456">MSTPQTKSKLVQTFGRKKNAVASASVREGKGLVRVNGAPIELVNPAPLRQKALEPLLLLGQVRTGRLDIRVTVRGGGNRLLAKASWLTIKNIQMKPKREKSKIFYYNMIEHSQLLIQEDANQESLVVKVPEPEDKRVIDENLITVHQKQYKYQWNFRAVNAKEISIMQVILHLSCHIVDIQFVIEMFIIINQMVINNQNAKSMELSFISIVIQYVILKTKVFQLCLELLIIIKEQKSLILLVVITLKILIKNREQLNYNQQLQKHPQNFQLLKKIKFNSNINRYKMLNMFLQIHFYLDLLNFIIS</sequence>
<keyword evidence="3" id="KW-1185">Reference proteome</keyword>
<dbReference type="PANTHER" id="PTHR21569">
    <property type="entry name" value="RIBOSOMAL PROTEIN S9"/>
    <property type="match status" value="1"/>
</dbReference>
<comment type="similarity">
    <text evidence="1">Belongs to the universal ribosomal protein uS9 family.</text>
</comment>